<proteinExistence type="predicted"/>
<protein>
    <submittedName>
        <fullName evidence="1">Glycoside hydrolase family 37 protein</fullName>
    </submittedName>
</protein>
<dbReference type="EMBL" id="MU266334">
    <property type="protein sequence ID" value="KAH7930160.1"/>
    <property type="molecule type" value="Genomic_DNA"/>
</dbReference>
<organism evidence="1 2">
    <name type="scientific">Leucogyrophana mollusca</name>
    <dbReference type="NCBI Taxonomy" id="85980"/>
    <lineage>
        <taxon>Eukaryota</taxon>
        <taxon>Fungi</taxon>
        <taxon>Dikarya</taxon>
        <taxon>Basidiomycota</taxon>
        <taxon>Agaricomycotina</taxon>
        <taxon>Agaricomycetes</taxon>
        <taxon>Agaricomycetidae</taxon>
        <taxon>Boletales</taxon>
        <taxon>Boletales incertae sedis</taxon>
        <taxon>Leucogyrophana</taxon>
    </lineage>
</organism>
<name>A0ACB8BW02_9AGAM</name>
<evidence type="ECO:0000313" key="2">
    <source>
        <dbReference type="Proteomes" id="UP000790709"/>
    </source>
</evidence>
<accession>A0ACB8BW02</accession>
<reference evidence="1" key="1">
    <citation type="journal article" date="2021" name="New Phytol.">
        <title>Evolutionary innovations through gain and loss of genes in the ectomycorrhizal Boletales.</title>
        <authorList>
            <person name="Wu G."/>
            <person name="Miyauchi S."/>
            <person name="Morin E."/>
            <person name="Kuo A."/>
            <person name="Drula E."/>
            <person name="Varga T."/>
            <person name="Kohler A."/>
            <person name="Feng B."/>
            <person name="Cao Y."/>
            <person name="Lipzen A."/>
            <person name="Daum C."/>
            <person name="Hundley H."/>
            <person name="Pangilinan J."/>
            <person name="Johnson J."/>
            <person name="Barry K."/>
            <person name="LaButti K."/>
            <person name="Ng V."/>
            <person name="Ahrendt S."/>
            <person name="Min B."/>
            <person name="Choi I.G."/>
            <person name="Park H."/>
            <person name="Plett J.M."/>
            <person name="Magnuson J."/>
            <person name="Spatafora J.W."/>
            <person name="Nagy L.G."/>
            <person name="Henrissat B."/>
            <person name="Grigoriev I.V."/>
            <person name="Yang Z.L."/>
            <person name="Xu J."/>
            <person name="Martin F.M."/>
        </authorList>
    </citation>
    <scope>NUCLEOTIDE SEQUENCE</scope>
    <source>
        <strain evidence="1">KUC20120723A-06</strain>
    </source>
</reference>
<comment type="caution">
    <text evidence="1">The sequence shown here is derived from an EMBL/GenBank/DDBJ whole genome shotgun (WGS) entry which is preliminary data.</text>
</comment>
<keyword evidence="2" id="KW-1185">Reference proteome</keyword>
<keyword evidence="1" id="KW-0378">Hydrolase</keyword>
<dbReference type="Proteomes" id="UP000790709">
    <property type="component" value="Unassembled WGS sequence"/>
</dbReference>
<sequence>MAPALNHPTGVSFIDDAEQRPVNVDAATYYGGGESYTRSRTYSHSHIHGYNPKRAPLFEEDSHMRARRMSHDEKSVTGPRRFLIDVEETIRVVLEQEDTDGDLQISVTDAGPKMMALGTATSNGFKTFDIRGTYMLSNLLQELALARDHNRKRIVLDEARLTENPVDRLSRMIKNSFWHSLTRRIDGDGLEIITADPKNRTGRVQPRIYVPYGEPAMAEYYRKVARDKPHMNLDVQVLPEKNDDPHFVKSLNSKPGLLALAMNEVDDGKGGRTLKGIPFIVPGARFNELYNWDSYFISLGLLVDGQVTMAKGMVDHFIFEIKHYGKILNGSRSYYLCRTQPPFLTDMALQIYNQLDRSDIEENRQWLKRAIQAAIKEYHTIWVAEPRIDPKTGLSRYRPDGLGIPPETEATHFTHILEPFAAKHGISVLEFSDKYNDGILKEPELDEYFLHDRSVRESGHDTTYRFEKRCANLGTIDLQALLYKYEVDIGTAIREVFDDELYLEQDFPLAPFPPSVEAYANPYRERSTLRAQTSDEWFARAEWRKDMIDKYLWNESKNLYFDYDTVTEKQILYESVTAFWVLWAGCASEEQCWKLVSQSLKKFEVLGGLVSGTEESRGKISLDRPNRQWDYPYAWPPHQIMTWVGLERYGYLEDAQRLAYRFLYMMTTAFVDFNGVVPEKFDAVRLSHLVDAEYGNQGIDFKMVPREGFGWMNSAYQVGLSFLTMHMRRAVAACTSPEVFFGRSANADIAVAQATAAATDPLDLAMESLSLVASAA</sequence>
<gene>
    <name evidence="1" type="ORF">BV22DRAFT_1028665</name>
</gene>
<evidence type="ECO:0000313" key="1">
    <source>
        <dbReference type="EMBL" id="KAH7930160.1"/>
    </source>
</evidence>